<sequence>MGDSIETSRDAIGDSDCDRIMRAGTRMRRTGSVNSISDSGRPFTGRNVSLDKSVRKWSACFRAGRESVGDAQRQSQANTIITSDLIDKVDDLVRSDRRVRLRRRRRWMSAMEPCGQLFTTCCDFGRCVPLGFRSNSPTSKRNCVWD</sequence>
<dbReference type="AlphaFoldDB" id="A0A8X6X8H0"/>
<proteinExistence type="predicted"/>
<accession>A0A8X6X8H0</accession>
<comment type="caution">
    <text evidence="1">The sequence shown here is derived from an EMBL/GenBank/DDBJ whole genome shotgun (WGS) entry which is preliminary data.</text>
</comment>
<keyword evidence="2" id="KW-1185">Reference proteome</keyword>
<name>A0A8X6X8H0_9ARAC</name>
<gene>
    <name evidence="1" type="ORF">TNIN_238951</name>
</gene>
<dbReference type="Proteomes" id="UP000886998">
    <property type="component" value="Unassembled WGS sequence"/>
</dbReference>
<protein>
    <submittedName>
        <fullName evidence="1">Uncharacterized protein</fullName>
    </submittedName>
</protein>
<evidence type="ECO:0000313" key="1">
    <source>
        <dbReference type="EMBL" id="GFY48117.1"/>
    </source>
</evidence>
<organism evidence="1 2">
    <name type="scientific">Trichonephila inaurata madagascariensis</name>
    <dbReference type="NCBI Taxonomy" id="2747483"/>
    <lineage>
        <taxon>Eukaryota</taxon>
        <taxon>Metazoa</taxon>
        <taxon>Ecdysozoa</taxon>
        <taxon>Arthropoda</taxon>
        <taxon>Chelicerata</taxon>
        <taxon>Arachnida</taxon>
        <taxon>Araneae</taxon>
        <taxon>Araneomorphae</taxon>
        <taxon>Entelegynae</taxon>
        <taxon>Araneoidea</taxon>
        <taxon>Nephilidae</taxon>
        <taxon>Trichonephila</taxon>
        <taxon>Trichonephila inaurata</taxon>
    </lineage>
</organism>
<evidence type="ECO:0000313" key="2">
    <source>
        <dbReference type="Proteomes" id="UP000886998"/>
    </source>
</evidence>
<reference evidence="1" key="1">
    <citation type="submission" date="2020-08" db="EMBL/GenBank/DDBJ databases">
        <title>Multicomponent nature underlies the extraordinary mechanical properties of spider dragline silk.</title>
        <authorList>
            <person name="Kono N."/>
            <person name="Nakamura H."/>
            <person name="Mori M."/>
            <person name="Yoshida Y."/>
            <person name="Ohtoshi R."/>
            <person name="Malay A.D."/>
            <person name="Moran D.A.P."/>
            <person name="Tomita M."/>
            <person name="Numata K."/>
            <person name="Arakawa K."/>
        </authorList>
    </citation>
    <scope>NUCLEOTIDE SEQUENCE</scope>
</reference>
<dbReference type="EMBL" id="BMAV01006318">
    <property type="protein sequence ID" value="GFY48117.1"/>
    <property type="molecule type" value="Genomic_DNA"/>
</dbReference>